<organism evidence="1 2">
    <name type="scientific">Salix purpurea</name>
    <name type="common">Purple osier willow</name>
    <dbReference type="NCBI Taxonomy" id="77065"/>
    <lineage>
        <taxon>Eukaryota</taxon>
        <taxon>Viridiplantae</taxon>
        <taxon>Streptophyta</taxon>
        <taxon>Embryophyta</taxon>
        <taxon>Tracheophyta</taxon>
        <taxon>Spermatophyta</taxon>
        <taxon>Magnoliopsida</taxon>
        <taxon>eudicotyledons</taxon>
        <taxon>Gunneridae</taxon>
        <taxon>Pentapetalae</taxon>
        <taxon>rosids</taxon>
        <taxon>fabids</taxon>
        <taxon>Malpighiales</taxon>
        <taxon>Salicaceae</taxon>
        <taxon>Saliceae</taxon>
        <taxon>Salix</taxon>
    </lineage>
</organism>
<reference evidence="1" key="1">
    <citation type="submission" date="2022-11" db="EMBL/GenBank/DDBJ databases">
        <authorList>
            <person name="Hyden B.L."/>
            <person name="Feng K."/>
            <person name="Yates T."/>
            <person name="Jawdy S."/>
            <person name="Smart L.B."/>
            <person name="Muchero W."/>
        </authorList>
    </citation>
    <scope>NUCLEOTIDE SEQUENCE</scope>
    <source>
        <tissue evidence="1">Shoot tip</tissue>
    </source>
</reference>
<keyword evidence="2" id="KW-1185">Reference proteome</keyword>
<evidence type="ECO:0000313" key="2">
    <source>
        <dbReference type="Proteomes" id="UP001151532"/>
    </source>
</evidence>
<dbReference type="AlphaFoldDB" id="A0A9Q0VID4"/>
<proteinExistence type="predicted"/>
<comment type="caution">
    <text evidence="1">The sequence shown here is derived from an EMBL/GenBank/DDBJ whole genome shotgun (WGS) entry which is preliminary data.</text>
</comment>
<gene>
    <name evidence="1" type="ORF">OIU79_029854</name>
</gene>
<protein>
    <submittedName>
        <fullName evidence="1">Uncharacterized protein</fullName>
    </submittedName>
</protein>
<reference evidence="1" key="2">
    <citation type="journal article" date="2023" name="Int. J. Mol. Sci.">
        <title>De Novo Assembly and Annotation of 11 Diverse Shrub Willow (Salix) Genomes Reveals Novel Gene Organization in Sex-Linked Regions.</title>
        <authorList>
            <person name="Hyden B."/>
            <person name="Feng K."/>
            <person name="Yates T.B."/>
            <person name="Jawdy S."/>
            <person name="Cereghino C."/>
            <person name="Smart L.B."/>
            <person name="Muchero W."/>
        </authorList>
    </citation>
    <scope>NUCLEOTIDE SEQUENCE</scope>
    <source>
        <tissue evidence="1">Shoot tip</tissue>
    </source>
</reference>
<evidence type="ECO:0000313" key="1">
    <source>
        <dbReference type="EMBL" id="KAJ6748851.1"/>
    </source>
</evidence>
<sequence>MLFWMYRQINLLFFLSFSRWDNIDILFKKNVWYVLIISICNLMRLEGNNCFSYIYIYIYIYKVHVLTKK</sequence>
<name>A0A9Q0VID4_SALPP</name>
<accession>A0A9Q0VID4</accession>
<dbReference type="Proteomes" id="UP001151532">
    <property type="component" value="Chromosome 12"/>
</dbReference>
<dbReference type="EMBL" id="JAPFFK010000008">
    <property type="protein sequence ID" value="KAJ6748851.1"/>
    <property type="molecule type" value="Genomic_DNA"/>
</dbReference>